<comment type="caution">
    <text evidence="1">The sequence shown here is derived from an EMBL/GenBank/DDBJ whole genome shotgun (WGS) entry which is preliminary data.</text>
</comment>
<reference evidence="1 2" key="1">
    <citation type="submission" date="2016-10" db="EMBL/GenBank/DDBJ databases">
        <title>Genome sequence of Streptomyces sp. MUSC 1.</title>
        <authorList>
            <person name="Lee L.-H."/>
            <person name="Ser H.-L."/>
            <person name="Law J.W.-F."/>
        </authorList>
    </citation>
    <scope>NUCLEOTIDE SEQUENCE [LARGE SCALE GENOMIC DNA]</scope>
    <source>
        <strain evidence="1 2">MUSC 1</strain>
    </source>
</reference>
<dbReference type="AlphaFoldDB" id="A0A1S2QRN7"/>
<name>A0A1S2QRN7_9ACTN</name>
<proteinExistence type="predicted"/>
<keyword evidence="2" id="KW-1185">Reference proteome</keyword>
<dbReference type="Proteomes" id="UP000179642">
    <property type="component" value="Unassembled WGS sequence"/>
</dbReference>
<dbReference type="EMBL" id="MLYO01000007">
    <property type="protein sequence ID" value="OIK08106.1"/>
    <property type="molecule type" value="Genomic_DNA"/>
</dbReference>
<gene>
    <name evidence="1" type="ORF">BIV23_01180</name>
</gene>
<organism evidence="1 2">
    <name type="scientific">Streptomyces monashensis</name>
    <dbReference type="NCBI Taxonomy" id="1678012"/>
    <lineage>
        <taxon>Bacteria</taxon>
        <taxon>Bacillati</taxon>
        <taxon>Actinomycetota</taxon>
        <taxon>Actinomycetes</taxon>
        <taxon>Kitasatosporales</taxon>
        <taxon>Streptomycetaceae</taxon>
        <taxon>Streptomyces</taxon>
    </lineage>
</organism>
<evidence type="ECO:0000313" key="2">
    <source>
        <dbReference type="Proteomes" id="UP000179642"/>
    </source>
</evidence>
<protein>
    <submittedName>
        <fullName evidence="1">Uncharacterized protein</fullName>
    </submittedName>
</protein>
<accession>A0A1S2QRN7</accession>
<sequence length="132" mass="14518">MVGVSELLPRVYWCHVDHDGRQLQNWGPADITTNAPGLAVAWVREAVRDISSTLERETFHAVWGWLGDHGAVHAAVVELRRGKPYIFTVPSSAGRWTWTAYPVSVLPMVERCSVPAARMRHLAPVGAIGGPL</sequence>
<evidence type="ECO:0000313" key="1">
    <source>
        <dbReference type="EMBL" id="OIK08106.1"/>
    </source>
</evidence>